<dbReference type="CDD" id="cd08501">
    <property type="entry name" value="PBP2_Lpqw"/>
    <property type="match status" value="1"/>
</dbReference>
<name>A0ABN3Y5J2_9ACTN</name>
<proteinExistence type="predicted"/>
<feature type="domain" description="Solute-binding protein family 5" evidence="1">
    <location>
        <begin position="129"/>
        <end position="481"/>
    </location>
</feature>
<gene>
    <name evidence="2" type="ORF">GCM10017559_36070</name>
</gene>
<dbReference type="Proteomes" id="UP001499930">
    <property type="component" value="Unassembled WGS sequence"/>
</dbReference>
<accession>A0ABN3Y5J2</accession>
<dbReference type="PANTHER" id="PTHR30290:SF65">
    <property type="entry name" value="MONOACYL PHOSPHATIDYLINOSITOL TETRAMANNOSIDE-BINDING PROTEIN LPQW-RELATED"/>
    <property type="match status" value="1"/>
</dbReference>
<dbReference type="PROSITE" id="PS51257">
    <property type="entry name" value="PROKAR_LIPOPROTEIN"/>
    <property type="match status" value="1"/>
</dbReference>
<dbReference type="EMBL" id="BAAAWD010000008">
    <property type="protein sequence ID" value="GAA3010346.1"/>
    <property type="molecule type" value="Genomic_DNA"/>
</dbReference>
<evidence type="ECO:0000259" key="1">
    <source>
        <dbReference type="Pfam" id="PF00496"/>
    </source>
</evidence>
<dbReference type="Gene3D" id="3.40.190.10">
    <property type="entry name" value="Periplasmic binding protein-like II"/>
    <property type="match status" value="1"/>
</dbReference>
<dbReference type="RefSeq" id="WP_344896219.1">
    <property type="nucleotide sequence ID" value="NZ_BAAAWD010000008.1"/>
</dbReference>
<dbReference type="InterPro" id="IPR000914">
    <property type="entry name" value="SBP_5_dom"/>
</dbReference>
<reference evidence="2 3" key="1">
    <citation type="journal article" date="2019" name="Int. J. Syst. Evol. Microbiol.">
        <title>The Global Catalogue of Microorganisms (GCM) 10K type strain sequencing project: providing services to taxonomists for standard genome sequencing and annotation.</title>
        <authorList>
            <consortium name="The Broad Institute Genomics Platform"/>
            <consortium name="The Broad Institute Genome Sequencing Center for Infectious Disease"/>
            <person name="Wu L."/>
            <person name="Ma J."/>
        </authorList>
    </citation>
    <scope>NUCLEOTIDE SEQUENCE [LARGE SCALE GENOMIC DNA]</scope>
    <source>
        <strain evidence="2 3">JCM 3106</strain>
    </source>
</reference>
<sequence length="575" mass="63189">MTSIRRPDAFPVPLSRAVLVLVLLLPPILAGCGDRDGAGAQGRPASAVRAYDVNPAARERVADGGVLRWGLNEYPSNWNLNHVDGNLATVKKVVDALMPSPFRSDAKGQISPNTDYLTRARVTSAGSRQVVTLTLDPRARWSDGTPITWEDYRAQWQAMSGRDGEYRVASTTGYQDIEKVTRGEDDHQVVMTFAKPFGDWQSLFTPLYPRTTNATAGAFNGAWLNRIPVTAGPFRFVSFDPTAKTVTLARDDRWWGDRAKLDRIIYRSLEGDALVGAFSNGELDTFDIAPSAPDYARAKATPGAIVRQAAGPDFRHITMNGESAVLSDVRVRRAVAMGIDRQAIAQSDLQGLDWPIVLLNNHFFMNTQEGYRDNAGVVGRYDPAGAARELDAAGWRLEGRTRRKDGRELTLRFVLPSGLQLTKSEAELVQDMLARIGVGVTLQSVPADDYFTRYVIPGNYDITAFAYAGTPFPVSSAYGQYADAVRRADGTRQWNANLGRIGSPRIDAAMNRATADLDDAEAVADTNAADRLIWQAVNVVTLYQRPQNVAVKDTLANFGARGFHNLRYQDIGYLR</sequence>
<keyword evidence="3" id="KW-1185">Reference proteome</keyword>
<comment type="caution">
    <text evidence="2">The sequence shown here is derived from an EMBL/GenBank/DDBJ whole genome shotgun (WGS) entry which is preliminary data.</text>
</comment>
<dbReference type="Pfam" id="PF00496">
    <property type="entry name" value="SBP_bac_5"/>
    <property type="match status" value="1"/>
</dbReference>
<protein>
    <submittedName>
        <fullName evidence="2">ABC transporter family substrate-binding protein</fullName>
    </submittedName>
</protein>
<dbReference type="InterPro" id="IPR039424">
    <property type="entry name" value="SBP_5"/>
</dbReference>
<evidence type="ECO:0000313" key="3">
    <source>
        <dbReference type="Proteomes" id="UP001499930"/>
    </source>
</evidence>
<dbReference type="PANTHER" id="PTHR30290">
    <property type="entry name" value="PERIPLASMIC BINDING COMPONENT OF ABC TRANSPORTER"/>
    <property type="match status" value="1"/>
</dbReference>
<dbReference type="Gene3D" id="3.10.105.10">
    <property type="entry name" value="Dipeptide-binding Protein, Domain 3"/>
    <property type="match status" value="1"/>
</dbReference>
<dbReference type="SUPFAM" id="SSF53850">
    <property type="entry name" value="Periplasmic binding protein-like II"/>
    <property type="match status" value="1"/>
</dbReference>
<dbReference type="Gene3D" id="3.90.76.10">
    <property type="entry name" value="Dipeptide-binding Protein, Domain 1"/>
    <property type="match status" value="1"/>
</dbReference>
<organism evidence="2 3">
    <name type="scientific">Streptosporangium longisporum</name>
    <dbReference type="NCBI Taxonomy" id="46187"/>
    <lineage>
        <taxon>Bacteria</taxon>
        <taxon>Bacillati</taxon>
        <taxon>Actinomycetota</taxon>
        <taxon>Actinomycetes</taxon>
        <taxon>Streptosporangiales</taxon>
        <taxon>Streptosporangiaceae</taxon>
        <taxon>Streptosporangium</taxon>
    </lineage>
</organism>
<evidence type="ECO:0000313" key="2">
    <source>
        <dbReference type="EMBL" id="GAA3010346.1"/>
    </source>
</evidence>